<name>A0A8X6HGS4_TRICU</name>
<dbReference type="EMBL" id="BMAO01028266">
    <property type="protein sequence ID" value="GFR23203.1"/>
    <property type="molecule type" value="Genomic_DNA"/>
</dbReference>
<accession>A0A8X6HGS4</accession>
<evidence type="ECO:0000313" key="1">
    <source>
        <dbReference type="EMBL" id="GFR23203.1"/>
    </source>
</evidence>
<comment type="caution">
    <text evidence="1">The sequence shown here is derived from an EMBL/GenBank/DDBJ whole genome shotgun (WGS) entry which is preliminary data.</text>
</comment>
<organism evidence="1 2">
    <name type="scientific">Trichonephila clavata</name>
    <name type="common">Joro spider</name>
    <name type="synonym">Nephila clavata</name>
    <dbReference type="NCBI Taxonomy" id="2740835"/>
    <lineage>
        <taxon>Eukaryota</taxon>
        <taxon>Metazoa</taxon>
        <taxon>Ecdysozoa</taxon>
        <taxon>Arthropoda</taxon>
        <taxon>Chelicerata</taxon>
        <taxon>Arachnida</taxon>
        <taxon>Araneae</taxon>
        <taxon>Araneomorphae</taxon>
        <taxon>Entelegynae</taxon>
        <taxon>Araneoidea</taxon>
        <taxon>Nephilidae</taxon>
        <taxon>Trichonephila</taxon>
    </lineage>
</organism>
<keyword evidence="2" id="KW-1185">Reference proteome</keyword>
<evidence type="ECO:0000313" key="2">
    <source>
        <dbReference type="Proteomes" id="UP000887116"/>
    </source>
</evidence>
<proteinExistence type="predicted"/>
<gene>
    <name evidence="1" type="ORF">TNCT_714811</name>
</gene>
<protein>
    <submittedName>
        <fullName evidence="1">Uncharacterized protein</fullName>
    </submittedName>
</protein>
<dbReference type="Proteomes" id="UP000887116">
    <property type="component" value="Unassembled WGS sequence"/>
</dbReference>
<dbReference type="AlphaFoldDB" id="A0A8X6HGS4"/>
<sequence length="85" mass="9452">MSEPAKMKLSEFEKTPTTKANTNFGLMSAMTEFRKFFHELPGLLEAGKTLRNAASLEEKADIYFGNSLGICLTVELWLVVFSGSE</sequence>
<reference evidence="1" key="1">
    <citation type="submission" date="2020-07" db="EMBL/GenBank/DDBJ databases">
        <title>Multicomponent nature underlies the extraordinary mechanical properties of spider dragline silk.</title>
        <authorList>
            <person name="Kono N."/>
            <person name="Nakamura H."/>
            <person name="Mori M."/>
            <person name="Yoshida Y."/>
            <person name="Ohtoshi R."/>
            <person name="Malay A.D."/>
            <person name="Moran D.A.P."/>
            <person name="Tomita M."/>
            <person name="Numata K."/>
            <person name="Arakawa K."/>
        </authorList>
    </citation>
    <scope>NUCLEOTIDE SEQUENCE</scope>
</reference>